<evidence type="ECO:0000256" key="12">
    <source>
        <dbReference type="PROSITE-ProRule" id="PRU00267"/>
    </source>
</evidence>
<evidence type="ECO:0000256" key="10">
    <source>
        <dbReference type="ARBA" id="ARBA00032498"/>
    </source>
</evidence>
<evidence type="ECO:0000256" key="13">
    <source>
        <dbReference type="SAM" id="MobiDB-lite"/>
    </source>
</evidence>
<comment type="subcellular location">
    <subcellularLocation>
        <location evidence="1">Nucleus speckle</location>
    </subcellularLocation>
</comment>
<dbReference type="PANTHER" id="PTHR10270:SF161">
    <property type="entry name" value="SEX-DETERMINING REGION Y PROTEIN"/>
    <property type="match status" value="1"/>
</dbReference>
<keyword evidence="4" id="KW-0221">Differentiation</keyword>
<evidence type="ECO:0000256" key="8">
    <source>
        <dbReference type="ARBA" id="ARBA00023159"/>
    </source>
</evidence>
<sequence length="189" mass="21008">MERYGLITSIVGRAEKENSPPENGLQQRGKSSSSPLHPLQKCSPTRPTTTDQLVSILEENGGRTDGPSSRKPICLESKPPRRRESNPIGNILQVHLQRGGEIAAKYGGVGSSAGKQKIPRPANAFMLFANEWRKKLAIQNPRESNKDISVRLGVLWKNMAKGIKEKYFALAREVDAEHKRKYPGEKLRA</sequence>
<keyword evidence="7 12" id="KW-0238">DNA-binding</keyword>
<keyword evidence="9" id="KW-0804">Transcription</keyword>
<evidence type="ECO:0000256" key="9">
    <source>
        <dbReference type="ARBA" id="ARBA00023163"/>
    </source>
</evidence>
<feature type="domain" description="HMG box" evidence="14">
    <location>
        <begin position="118"/>
        <end position="186"/>
    </location>
</feature>
<evidence type="ECO:0000313" key="15">
    <source>
        <dbReference type="Proteomes" id="UP000829291"/>
    </source>
</evidence>
<evidence type="ECO:0000256" key="5">
    <source>
        <dbReference type="ARBA" id="ARBA00022860"/>
    </source>
</evidence>
<dbReference type="Gene3D" id="1.10.30.10">
    <property type="entry name" value="High mobility group box domain"/>
    <property type="match status" value="1"/>
</dbReference>
<evidence type="ECO:0000256" key="3">
    <source>
        <dbReference type="ARBA" id="ARBA00019052"/>
    </source>
</evidence>
<keyword evidence="15" id="KW-1185">Reference proteome</keyword>
<protein>
    <recommendedName>
        <fullName evidence="3">Sex-determining region Y protein</fullName>
    </recommendedName>
    <alternativeName>
        <fullName evidence="10">Testis-determining factor</fullName>
    </alternativeName>
</protein>
<dbReference type="Proteomes" id="UP000829291">
    <property type="component" value="Chromosome 1"/>
</dbReference>
<dbReference type="PANTHER" id="PTHR10270">
    <property type="entry name" value="SOX TRANSCRIPTION FACTOR"/>
    <property type="match status" value="1"/>
</dbReference>
<evidence type="ECO:0000313" key="16">
    <source>
        <dbReference type="RefSeq" id="XP_046602640.1"/>
    </source>
</evidence>
<evidence type="ECO:0000256" key="11">
    <source>
        <dbReference type="ARBA" id="ARBA00045821"/>
    </source>
</evidence>
<dbReference type="RefSeq" id="XP_046602640.1">
    <property type="nucleotide sequence ID" value="XM_046746684.1"/>
</dbReference>
<gene>
    <name evidence="16" type="primary">LOC124296623</name>
</gene>
<feature type="compositionally biased region" description="Polar residues" evidence="13">
    <location>
        <begin position="42"/>
        <end position="53"/>
    </location>
</feature>
<feature type="DNA-binding region" description="HMG box" evidence="12">
    <location>
        <begin position="118"/>
        <end position="186"/>
    </location>
</feature>
<organism evidence="15 16">
    <name type="scientific">Neodiprion lecontei</name>
    <name type="common">Redheaded pine sawfly</name>
    <dbReference type="NCBI Taxonomy" id="441921"/>
    <lineage>
        <taxon>Eukaryota</taxon>
        <taxon>Metazoa</taxon>
        <taxon>Ecdysozoa</taxon>
        <taxon>Arthropoda</taxon>
        <taxon>Hexapoda</taxon>
        <taxon>Insecta</taxon>
        <taxon>Pterygota</taxon>
        <taxon>Neoptera</taxon>
        <taxon>Endopterygota</taxon>
        <taxon>Hymenoptera</taxon>
        <taxon>Tenthredinoidea</taxon>
        <taxon>Diprionidae</taxon>
        <taxon>Diprioninae</taxon>
        <taxon>Neodiprion</taxon>
    </lineage>
</organism>
<evidence type="ECO:0000256" key="6">
    <source>
        <dbReference type="ARBA" id="ARBA00022928"/>
    </source>
</evidence>
<dbReference type="GeneID" id="124296623"/>
<dbReference type="InterPro" id="IPR009071">
    <property type="entry name" value="HMG_box_dom"/>
</dbReference>
<keyword evidence="12" id="KW-0539">Nucleus</keyword>
<accession>A0ABM3GQT6</accession>
<evidence type="ECO:0000256" key="2">
    <source>
        <dbReference type="ARBA" id="ARBA00005998"/>
    </source>
</evidence>
<comment type="similarity">
    <text evidence="2">Belongs to the SRY family.</text>
</comment>
<evidence type="ECO:0000256" key="7">
    <source>
        <dbReference type="ARBA" id="ARBA00023125"/>
    </source>
</evidence>
<dbReference type="Pfam" id="PF00505">
    <property type="entry name" value="HMG_box"/>
    <property type="match status" value="1"/>
</dbReference>
<comment type="function">
    <text evidence="11">Transcriptional regulator that controls a genetic switch in male development. It is necessary and sufficient for initiating male sex determination by directing the development of supporting cell precursors (pre-Sertoli cells) as Sertoli rather than granulosa cells. Involved in different aspects of gene regulation including promoter activation or repression. Binds to the DNA consensus sequence 5'-[AT]AACAA[AT]-3'. SRY HMG box recognizes DNA by partial intercalation in the minor groove and promotes DNA bending. Also involved in pre-mRNA splicing. In male adult brain involved in the maintenance of motor functions of dopaminergic neurons.</text>
</comment>
<dbReference type="CDD" id="cd01389">
    <property type="entry name" value="HMG-box_ROX1-like"/>
    <property type="match status" value="1"/>
</dbReference>
<keyword evidence="8" id="KW-0010">Activator</keyword>
<feature type="compositionally biased region" description="Polar residues" evidence="13">
    <location>
        <begin position="20"/>
        <end position="35"/>
    </location>
</feature>
<keyword evidence="5" id="KW-0112">Calmodulin-binding</keyword>
<dbReference type="SMART" id="SM00398">
    <property type="entry name" value="HMG"/>
    <property type="match status" value="1"/>
</dbReference>
<reference evidence="16" key="1">
    <citation type="submission" date="2025-08" db="UniProtKB">
        <authorList>
            <consortium name="RefSeq"/>
        </authorList>
    </citation>
    <scope>IDENTIFICATION</scope>
    <source>
        <tissue evidence="16">Thorax and Abdomen</tissue>
    </source>
</reference>
<dbReference type="InterPro" id="IPR036910">
    <property type="entry name" value="HMG_box_dom_sf"/>
</dbReference>
<dbReference type="PROSITE" id="PS50118">
    <property type="entry name" value="HMG_BOX_2"/>
    <property type="match status" value="1"/>
</dbReference>
<keyword evidence="6" id="KW-0726">Sexual differentiation</keyword>
<proteinExistence type="inferred from homology"/>
<feature type="region of interest" description="Disordered" evidence="13">
    <location>
        <begin position="1"/>
        <end position="88"/>
    </location>
</feature>
<dbReference type="SUPFAM" id="SSF47095">
    <property type="entry name" value="HMG-box"/>
    <property type="match status" value="1"/>
</dbReference>
<dbReference type="InterPro" id="IPR050140">
    <property type="entry name" value="SRY-related_HMG-box_TF-like"/>
</dbReference>
<evidence type="ECO:0000256" key="1">
    <source>
        <dbReference type="ARBA" id="ARBA00004324"/>
    </source>
</evidence>
<name>A0ABM3GQT6_NEOLC</name>
<evidence type="ECO:0000256" key="4">
    <source>
        <dbReference type="ARBA" id="ARBA00022782"/>
    </source>
</evidence>
<evidence type="ECO:0000259" key="14">
    <source>
        <dbReference type="PROSITE" id="PS50118"/>
    </source>
</evidence>